<dbReference type="GO" id="GO:0030288">
    <property type="term" value="C:outer membrane-bounded periplasmic space"/>
    <property type="evidence" value="ECO:0007669"/>
    <property type="project" value="TreeGrafter"/>
</dbReference>
<dbReference type="GO" id="GO:0022857">
    <property type="term" value="F:transmembrane transporter activity"/>
    <property type="evidence" value="ECO:0007669"/>
    <property type="project" value="InterPro"/>
</dbReference>
<evidence type="ECO:0000256" key="3">
    <source>
        <dbReference type="SAM" id="Phobius"/>
    </source>
</evidence>
<evidence type="ECO:0000256" key="2">
    <source>
        <dbReference type="ARBA" id="ARBA00022448"/>
    </source>
</evidence>
<dbReference type="GO" id="GO:0046914">
    <property type="term" value="F:transition metal ion binding"/>
    <property type="evidence" value="ECO:0007669"/>
    <property type="project" value="TreeGrafter"/>
</dbReference>
<feature type="domain" description="CzcB-like barrel-sandwich hybrid" evidence="4">
    <location>
        <begin position="91"/>
        <end position="231"/>
    </location>
</feature>
<keyword evidence="3" id="KW-0812">Transmembrane</keyword>
<sequence>MPQPHRISRITLWAVAMVILALVAALWGWRSYSRPATASAAPALAPPTSGVRLEAMQAASLGIKTESAASTDTVALTQLPAEAMPPLAASTQVTVPYAGIVIRILADEGQRVRRGQPLLRLQSRDLLVAQADVQRARSQAAVADQQARRDVLLADEGIIPVARREQSLASAAIARASRLQAEGMLSQLRVVSSGSPGEYDVLAPQDGLVLRRSASPGQAMEAMAPAYVIADATRMDIMFSAPTGLREQLRPGLEVTLPGGESARVVSVSGDTDRNSQRLRVRAQTDEGSALMAGQQFAVVLKLPAPAGALRVPRSALLPHRDQHLLYVQHGDLYRGVIAESLGHDDTHAVVVSPSLQPGMPVVSRGISVLKSLAPLE</sequence>
<proteinExistence type="inferred from homology"/>
<dbReference type="InterPro" id="IPR051909">
    <property type="entry name" value="MFP_Cation_Efflux"/>
</dbReference>
<dbReference type="Gene3D" id="2.40.50.100">
    <property type="match status" value="1"/>
</dbReference>
<dbReference type="GO" id="GO:0015679">
    <property type="term" value="P:plasma membrane copper ion transport"/>
    <property type="evidence" value="ECO:0007669"/>
    <property type="project" value="TreeGrafter"/>
</dbReference>
<evidence type="ECO:0000259" key="4">
    <source>
        <dbReference type="Pfam" id="PF25973"/>
    </source>
</evidence>
<organism evidence="5 6">
    <name type="scientific">Stenotrophomonas pictorum JCM 9942</name>
    <dbReference type="NCBI Taxonomy" id="1236960"/>
    <lineage>
        <taxon>Bacteria</taxon>
        <taxon>Pseudomonadati</taxon>
        <taxon>Pseudomonadota</taxon>
        <taxon>Gammaproteobacteria</taxon>
        <taxon>Lysobacterales</taxon>
        <taxon>Lysobacteraceae</taxon>
        <taxon>Stenotrophomonas</taxon>
    </lineage>
</organism>
<evidence type="ECO:0000256" key="1">
    <source>
        <dbReference type="ARBA" id="ARBA00009477"/>
    </source>
</evidence>
<dbReference type="InterPro" id="IPR058647">
    <property type="entry name" value="BSH_CzcB-like"/>
</dbReference>
<dbReference type="PANTHER" id="PTHR30097:SF4">
    <property type="entry name" value="SLR6042 PROTEIN"/>
    <property type="match status" value="1"/>
</dbReference>
<feature type="transmembrane region" description="Helical" evidence="3">
    <location>
        <begin position="12"/>
        <end position="29"/>
    </location>
</feature>
<comment type="similarity">
    <text evidence="1">Belongs to the membrane fusion protein (MFP) (TC 8.A.1) family.</text>
</comment>
<reference evidence="5 6" key="1">
    <citation type="submission" date="2015-10" db="EMBL/GenBank/DDBJ databases">
        <title>Genome sequencing and analysis of members of genus Stenotrophomonas.</title>
        <authorList>
            <person name="Patil P.P."/>
            <person name="Midha S."/>
            <person name="Patil P.B."/>
        </authorList>
    </citation>
    <scope>NUCLEOTIDE SEQUENCE [LARGE SCALE GENOMIC DNA]</scope>
    <source>
        <strain evidence="5 6">JCM 9942</strain>
    </source>
</reference>
<dbReference type="Gene3D" id="1.10.287.470">
    <property type="entry name" value="Helix hairpin bin"/>
    <property type="match status" value="1"/>
</dbReference>
<dbReference type="Proteomes" id="UP000050836">
    <property type="component" value="Unassembled WGS sequence"/>
</dbReference>
<keyword evidence="2" id="KW-0813">Transport</keyword>
<keyword evidence="3" id="KW-1133">Transmembrane helix</keyword>
<comment type="caution">
    <text evidence="5">The sequence shown here is derived from an EMBL/GenBank/DDBJ whole genome shotgun (WGS) entry which is preliminary data.</text>
</comment>
<protein>
    <recommendedName>
        <fullName evidence="4">CzcB-like barrel-sandwich hybrid domain-containing protein</fullName>
    </recommendedName>
</protein>
<accession>A0A0R0ADB8</accession>
<evidence type="ECO:0000313" key="6">
    <source>
        <dbReference type="Proteomes" id="UP000050836"/>
    </source>
</evidence>
<dbReference type="EMBL" id="LLXS01000034">
    <property type="protein sequence ID" value="KRG40514.1"/>
    <property type="molecule type" value="Genomic_DNA"/>
</dbReference>
<keyword evidence="6" id="KW-1185">Reference proteome</keyword>
<evidence type="ECO:0000313" key="5">
    <source>
        <dbReference type="EMBL" id="KRG40514.1"/>
    </source>
</evidence>
<dbReference type="AlphaFoldDB" id="A0A0R0ADB8"/>
<gene>
    <name evidence="5" type="ORF">ARC78_01225</name>
</gene>
<name>A0A0R0ADB8_9GAMM</name>
<dbReference type="NCBIfam" id="TIGR01730">
    <property type="entry name" value="RND_mfp"/>
    <property type="match status" value="1"/>
</dbReference>
<keyword evidence="3" id="KW-0472">Membrane</keyword>
<dbReference type="GO" id="GO:0016020">
    <property type="term" value="C:membrane"/>
    <property type="evidence" value="ECO:0007669"/>
    <property type="project" value="InterPro"/>
</dbReference>
<dbReference type="Pfam" id="PF25973">
    <property type="entry name" value="BSH_CzcB"/>
    <property type="match status" value="1"/>
</dbReference>
<dbReference type="PANTHER" id="PTHR30097">
    <property type="entry name" value="CATION EFFLUX SYSTEM PROTEIN CUSB"/>
    <property type="match status" value="1"/>
</dbReference>
<dbReference type="Gene3D" id="2.40.30.170">
    <property type="match status" value="1"/>
</dbReference>
<dbReference type="InterPro" id="IPR006143">
    <property type="entry name" value="RND_pump_MFP"/>
</dbReference>
<dbReference type="SUPFAM" id="SSF111369">
    <property type="entry name" value="HlyD-like secretion proteins"/>
    <property type="match status" value="1"/>
</dbReference>
<dbReference type="GO" id="GO:0060003">
    <property type="term" value="P:copper ion export"/>
    <property type="evidence" value="ECO:0007669"/>
    <property type="project" value="TreeGrafter"/>
</dbReference>